<sequence length="215" mass="22709">MPRSPLLYPACILVSGLLALSGCSAGQPISIGTTSTASAKAHGPTSSDEGDEEDKDDEDATKPLDPLEYGNCTSSEVRDYDDDLTDNDEEDNRAQAEAQVTKVVPASDQVDVTGDDLSADRVVKVSAGARDVTITATNLVVIIEGEIESLTVRGFDNTVWIGSSKKVTFGSSDGDNLNYVFWSSGPPQSKVDPQGLNVIGKDAHAPVIRSCRVFS</sequence>
<evidence type="ECO:0000256" key="1">
    <source>
        <dbReference type="SAM" id="MobiDB-lite"/>
    </source>
</evidence>
<evidence type="ECO:0000313" key="4">
    <source>
        <dbReference type="Proteomes" id="UP000319010"/>
    </source>
</evidence>
<accession>A0A508A448</accession>
<comment type="caution">
    <text evidence="3">The sequence shown here is derived from an EMBL/GenBank/DDBJ whole genome shotgun (WGS) entry which is preliminary data.</text>
</comment>
<dbReference type="Proteomes" id="UP000319010">
    <property type="component" value="Unassembled WGS sequence"/>
</dbReference>
<feature type="compositionally biased region" description="Acidic residues" evidence="1">
    <location>
        <begin position="48"/>
        <end position="59"/>
    </location>
</feature>
<gene>
    <name evidence="3" type="ORF">FK256_08525</name>
</gene>
<feature type="signal peptide" evidence="2">
    <location>
        <begin position="1"/>
        <end position="25"/>
    </location>
</feature>
<feature type="compositionally biased region" description="Acidic residues" evidence="1">
    <location>
        <begin position="79"/>
        <end position="91"/>
    </location>
</feature>
<name>A0A508A448_9ACTO</name>
<dbReference type="EMBL" id="VICB01000013">
    <property type="protein sequence ID" value="TQD42678.1"/>
    <property type="molecule type" value="Genomic_DNA"/>
</dbReference>
<evidence type="ECO:0000313" key="3">
    <source>
        <dbReference type="EMBL" id="TQD42678.1"/>
    </source>
</evidence>
<keyword evidence="2" id="KW-0732">Signal</keyword>
<dbReference type="RefSeq" id="WP_141424461.1">
    <property type="nucleotide sequence ID" value="NZ_JASPFB010000008.1"/>
</dbReference>
<organism evidence="3 4">
    <name type="scientific">Actinomyces johnsonii</name>
    <dbReference type="NCBI Taxonomy" id="544581"/>
    <lineage>
        <taxon>Bacteria</taxon>
        <taxon>Bacillati</taxon>
        <taxon>Actinomycetota</taxon>
        <taxon>Actinomycetes</taxon>
        <taxon>Actinomycetales</taxon>
        <taxon>Actinomycetaceae</taxon>
        <taxon>Actinomyces</taxon>
    </lineage>
</organism>
<protein>
    <submittedName>
        <fullName evidence="3">DUF3060 domain-containing protein</fullName>
    </submittedName>
</protein>
<feature type="chain" id="PRO_5038656081" evidence="2">
    <location>
        <begin position="26"/>
        <end position="215"/>
    </location>
</feature>
<dbReference type="AlphaFoldDB" id="A0A508A448"/>
<feature type="region of interest" description="Disordered" evidence="1">
    <location>
        <begin position="32"/>
        <end position="95"/>
    </location>
</feature>
<dbReference type="PROSITE" id="PS51257">
    <property type="entry name" value="PROKAR_LIPOPROTEIN"/>
    <property type="match status" value="1"/>
</dbReference>
<proteinExistence type="predicted"/>
<evidence type="ECO:0000256" key="2">
    <source>
        <dbReference type="SAM" id="SignalP"/>
    </source>
</evidence>
<reference evidence="3 4" key="1">
    <citation type="submission" date="2019-06" db="EMBL/GenBank/DDBJ databases">
        <title>Draft genome sequence of Actinomyces johnsonii CCUG 34287T.</title>
        <authorList>
            <person name="Salva-Serra F."/>
            <person name="Cardew S."/>
            <person name="Moore E."/>
        </authorList>
    </citation>
    <scope>NUCLEOTIDE SEQUENCE [LARGE SCALE GENOMIC DNA]</scope>
    <source>
        <strain evidence="3 4">CCUG 34287</strain>
    </source>
</reference>